<dbReference type="Gene3D" id="3.40.50.720">
    <property type="entry name" value="NAD(P)-binding Rossmann-like Domain"/>
    <property type="match status" value="1"/>
</dbReference>
<evidence type="ECO:0000256" key="3">
    <source>
        <dbReference type="RuleBase" id="RU000363"/>
    </source>
</evidence>
<dbReference type="EMBL" id="QKKF02019433">
    <property type="protein sequence ID" value="RZF40066.1"/>
    <property type="molecule type" value="Genomic_DNA"/>
</dbReference>
<keyword evidence="1" id="KW-0521">NADP</keyword>
<keyword evidence="2" id="KW-0560">Oxidoreductase</keyword>
<dbReference type="InterPro" id="IPR036291">
    <property type="entry name" value="NAD(P)-bd_dom_sf"/>
</dbReference>
<comment type="caution">
    <text evidence="4">The sequence shown here is derived from an EMBL/GenBank/DDBJ whole genome shotgun (WGS) entry which is preliminary data.</text>
</comment>
<dbReference type="Proteomes" id="UP000291343">
    <property type="component" value="Unassembled WGS sequence"/>
</dbReference>
<protein>
    <recommendedName>
        <fullName evidence="6">Short-chain dehydrogenase</fullName>
    </recommendedName>
</protein>
<dbReference type="Pfam" id="PF00106">
    <property type="entry name" value="adh_short"/>
    <property type="match status" value="1"/>
</dbReference>
<dbReference type="PRINTS" id="PR00081">
    <property type="entry name" value="GDHRDH"/>
</dbReference>
<evidence type="ECO:0000313" key="4">
    <source>
        <dbReference type="EMBL" id="RZF40066.1"/>
    </source>
</evidence>
<evidence type="ECO:0008006" key="6">
    <source>
        <dbReference type="Google" id="ProtNLM"/>
    </source>
</evidence>
<dbReference type="FunCoup" id="A0A482X378">
    <property type="interactions" value="47"/>
</dbReference>
<dbReference type="STRING" id="195883.A0A482X378"/>
<dbReference type="PANTHER" id="PTHR43544:SF7">
    <property type="entry name" value="NADB-LER2"/>
    <property type="match status" value="1"/>
</dbReference>
<gene>
    <name evidence="4" type="ORF">LSTR_LSTR002469</name>
</gene>
<dbReference type="CDD" id="cd05325">
    <property type="entry name" value="carb_red_sniffer_like_SDR_c"/>
    <property type="match status" value="1"/>
</dbReference>
<dbReference type="InterPro" id="IPR002347">
    <property type="entry name" value="SDR_fam"/>
</dbReference>
<evidence type="ECO:0000256" key="1">
    <source>
        <dbReference type="ARBA" id="ARBA00022857"/>
    </source>
</evidence>
<dbReference type="PANTHER" id="PTHR43544">
    <property type="entry name" value="SHORT-CHAIN DEHYDROGENASE/REDUCTASE"/>
    <property type="match status" value="1"/>
</dbReference>
<evidence type="ECO:0000256" key="2">
    <source>
        <dbReference type="ARBA" id="ARBA00023002"/>
    </source>
</evidence>
<organism evidence="4 5">
    <name type="scientific">Laodelphax striatellus</name>
    <name type="common">Small brown planthopper</name>
    <name type="synonym">Delphax striatella</name>
    <dbReference type="NCBI Taxonomy" id="195883"/>
    <lineage>
        <taxon>Eukaryota</taxon>
        <taxon>Metazoa</taxon>
        <taxon>Ecdysozoa</taxon>
        <taxon>Arthropoda</taxon>
        <taxon>Hexapoda</taxon>
        <taxon>Insecta</taxon>
        <taxon>Pterygota</taxon>
        <taxon>Neoptera</taxon>
        <taxon>Paraneoptera</taxon>
        <taxon>Hemiptera</taxon>
        <taxon>Auchenorrhyncha</taxon>
        <taxon>Fulgoroidea</taxon>
        <taxon>Delphacidae</taxon>
        <taxon>Criomorphinae</taxon>
        <taxon>Laodelphax</taxon>
    </lineage>
</organism>
<dbReference type="GO" id="GO:0004090">
    <property type="term" value="F:carbonyl reductase (NADPH) activity"/>
    <property type="evidence" value="ECO:0007669"/>
    <property type="project" value="TreeGrafter"/>
</dbReference>
<dbReference type="InParanoid" id="A0A482X378"/>
<evidence type="ECO:0000313" key="5">
    <source>
        <dbReference type="Proteomes" id="UP000291343"/>
    </source>
</evidence>
<accession>A0A482X378</accession>
<proteinExistence type="inferred from homology"/>
<reference evidence="4 5" key="1">
    <citation type="journal article" date="2017" name="Gigascience">
        <title>Genome sequence of the small brown planthopper, Laodelphax striatellus.</title>
        <authorList>
            <person name="Zhu J."/>
            <person name="Jiang F."/>
            <person name="Wang X."/>
            <person name="Yang P."/>
            <person name="Bao Y."/>
            <person name="Zhao W."/>
            <person name="Wang W."/>
            <person name="Lu H."/>
            <person name="Wang Q."/>
            <person name="Cui N."/>
            <person name="Li J."/>
            <person name="Chen X."/>
            <person name="Luo L."/>
            <person name="Yu J."/>
            <person name="Kang L."/>
            <person name="Cui F."/>
        </authorList>
    </citation>
    <scope>NUCLEOTIDE SEQUENCE [LARGE SCALE GENOMIC DNA]</scope>
    <source>
        <strain evidence="4">Lst14</strain>
    </source>
</reference>
<dbReference type="AlphaFoldDB" id="A0A482X378"/>
<dbReference type="GO" id="GO:0005737">
    <property type="term" value="C:cytoplasm"/>
    <property type="evidence" value="ECO:0007669"/>
    <property type="project" value="TreeGrafter"/>
</dbReference>
<dbReference type="SMR" id="A0A482X378"/>
<sequence>MKSILITGCNRGIGLGLVHHLLKSSNTATSNIFATCRNPQQAEELTSLAQKHSNLKILQLDVKNFDSYNDIVKQVQDVVGDGGLNLLVNNAGVSSKFTRVNLVKADQMTDNFLVNSVAPLMLTKAFIPLLKQASKANESLPLGCSRAAVINISSILGSIAENQQGGYYPYRCSKASLNAITRSLSFDLKEDKVLVVSIHPGWIKTDMGGKQAPLEIDQAVPQIIQLFSNISQSHNGGFYQYDGKQLPW</sequence>
<comment type="similarity">
    <text evidence="3">Belongs to the short-chain dehydrogenases/reductases (SDR) family.</text>
</comment>
<keyword evidence="5" id="KW-1185">Reference proteome</keyword>
<dbReference type="PRINTS" id="PR00080">
    <property type="entry name" value="SDRFAMILY"/>
</dbReference>
<dbReference type="OrthoDB" id="5296at2759"/>
<dbReference type="SUPFAM" id="SSF51735">
    <property type="entry name" value="NAD(P)-binding Rossmann-fold domains"/>
    <property type="match status" value="1"/>
</dbReference>
<dbReference type="InterPro" id="IPR051468">
    <property type="entry name" value="Fungal_SecMetab_SDRs"/>
</dbReference>
<name>A0A482X378_LAOST</name>